<sequence length="215" mass="23757">MDCPNPKRRAAEEEAAAAGLPDEALVEILSRNHVKPLCRSKCVAKAWRDLIADPLHRRKLPRTLVGLFYGSVGRTACWPRQRQEYVNFINLMWTSPAPFVDPPFPFLEDLPGIENVRLLGSCNGLLLFDYVPTSLDLGLVVCNPATKQWVAVPGKCTPEYPGYPVKHTSLIFDPAASSDFHVVQFWEKSCKTLVHVYSSKTGCGVAADVTGVAFT</sequence>
<dbReference type="Pfam" id="PF12937">
    <property type="entry name" value="F-box-like"/>
    <property type="match status" value="1"/>
</dbReference>
<gene>
    <name evidence="2" type="ORF">GQ55_2G055200</name>
</gene>
<dbReference type="Gene3D" id="1.20.1280.50">
    <property type="match status" value="1"/>
</dbReference>
<dbReference type="Proteomes" id="UP000244336">
    <property type="component" value="Chromosome 2"/>
</dbReference>
<dbReference type="AlphaFoldDB" id="A0A2T7ELQ9"/>
<dbReference type="SUPFAM" id="SSF81383">
    <property type="entry name" value="F-box domain"/>
    <property type="match status" value="1"/>
</dbReference>
<dbReference type="EMBL" id="CM009750">
    <property type="protein sequence ID" value="PUZ68765.1"/>
    <property type="molecule type" value="Genomic_DNA"/>
</dbReference>
<dbReference type="Gramene" id="PUZ68765">
    <property type="protein sequence ID" value="PUZ68765"/>
    <property type="gene ID" value="GQ55_2G055200"/>
</dbReference>
<dbReference type="PANTHER" id="PTHR35546">
    <property type="entry name" value="F-BOX PROTEIN INTERACTION DOMAIN PROTEIN-RELATED"/>
    <property type="match status" value="1"/>
</dbReference>
<evidence type="ECO:0000313" key="3">
    <source>
        <dbReference type="Proteomes" id="UP000244336"/>
    </source>
</evidence>
<proteinExistence type="predicted"/>
<accession>A0A2T7ELQ9</accession>
<reference evidence="2 3" key="1">
    <citation type="submission" date="2018-04" db="EMBL/GenBank/DDBJ databases">
        <title>WGS assembly of Panicum hallii var. hallii HAL2.</title>
        <authorList>
            <person name="Lovell J."/>
            <person name="Jenkins J."/>
            <person name="Lowry D."/>
            <person name="Mamidi S."/>
            <person name="Sreedasyam A."/>
            <person name="Weng X."/>
            <person name="Barry K."/>
            <person name="Bonette J."/>
            <person name="Campitelli B."/>
            <person name="Daum C."/>
            <person name="Gordon S."/>
            <person name="Gould B."/>
            <person name="Lipzen A."/>
            <person name="MacQueen A."/>
            <person name="Palacio-Mejia J."/>
            <person name="Plott C."/>
            <person name="Shakirov E."/>
            <person name="Shu S."/>
            <person name="Yoshinaga Y."/>
            <person name="Zane M."/>
            <person name="Rokhsar D."/>
            <person name="Grimwood J."/>
            <person name="Schmutz J."/>
            <person name="Juenger T."/>
        </authorList>
    </citation>
    <scope>NUCLEOTIDE SEQUENCE [LARGE SCALE GENOMIC DNA]</scope>
    <source>
        <strain evidence="3">cv. HAL2</strain>
    </source>
</reference>
<evidence type="ECO:0000313" key="2">
    <source>
        <dbReference type="EMBL" id="PUZ68765.1"/>
    </source>
</evidence>
<evidence type="ECO:0000259" key="1">
    <source>
        <dbReference type="Pfam" id="PF12937"/>
    </source>
</evidence>
<dbReference type="PANTHER" id="PTHR35546:SF105">
    <property type="entry name" value="OS05G0139200 PROTEIN"/>
    <property type="match status" value="1"/>
</dbReference>
<organism evidence="2 3">
    <name type="scientific">Panicum hallii var. hallii</name>
    <dbReference type="NCBI Taxonomy" id="1504633"/>
    <lineage>
        <taxon>Eukaryota</taxon>
        <taxon>Viridiplantae</taxon>
        <taxon>Streptophyta</taxon>
        <taxon>Embryophyta</taxon>
        <taxon>Tracheophyta</taxon>
        <taxon>Spermatophyta</taxon>
        <taxon>Magnoliopsida</taxon>
        <taxon>Liliopsida</taxon>
        <taxon>Poales</taxon>
        <taxon>Poaceae</taxon>
        <taxon>PACMAD clade</taxon>
        <taxon>Panicoideae</taxon>
        <taxon>Panicodae</taxon>
        <taxon>Paniceae</taxon>
        <taxon>Panicinae</taxon>
        <taxon>Panicum</taxon>
        <taxon>Panicum sect. Panicum</taxon>
    </lineage>
</organism>
<dbReference type="InterPro" id="IPR001810">
    <property type="entry name" value="F-box_dom"/>
</dbReference>
<protein>
    <recommendedName>
        <fullName evidence="1">F-box domain-containing protein</fullName>
    </recommendedName>
</protein>
<dbReference type="OrthoDB" id="669363at2759"/>
<dbReference type="InterPro" id="IPR036047">
    <property type="entry name" value="F-box-like_dom_sf"/>
</dbReference>
<dbReference type="InterPro" id="IPR055290">
    <property type="entry name" value="At3g26010-like"/>
</dbReference>
<dbReference type="STRING" id="1504633.A0A2T7ELQ9"/>
<keyword evidence="3" id="KW-1185">Reference proteome</keyword>
<feature type="domain" description="F-box" evidence="1">
    <location>
        <begin position="19"/>
        <end position="58"/>
    </location>
</feature>
<name>A0A2T7ELQ9_9POAL</name>